<sequence>MPVNKEKCPPPPGGYVFSQTGTIFELYKDIMETNMLTKFLAYLTINVASSFTLKSHIRKNALLTVGHVFQPTVNINELVQDMIGTKAITKAHHEYIVLR</sequence>
<gene>
    <name evidence="1" type="ORF">DPMN_009237</name>
</gene>
<proteinExistence type="predicted"/>
<reference evidence="1" key="1">
    <citation type="journal article" date="2019" name="bioRxiv">
        <title>The Genome of the Zebra Mussel, Dreissena polymorpha: A Resource for Invasive Species Research.</title>
        <authorList>
            <person name="McCartney M.A."/>
            <person name="Auch B."/>
            <person name="Kono T."/>
            <person name="Mallez S."/>
            <person name="Zhang Y."/>
            <person name="Obille A."/>
            <person name="Becker A."/>
            <person name="Abrahante J.E."/>
            <person name="Garbe J."/>
            <person name="Badalamenti J.P."/>
            <person name="Herman A."/>
            <person name="Mangelson H."/>
            <person name="Liachko I."/>
            <person name="Sullivan S."/>
            <person name="Sone E.D."/>
            <person name="Koren S."/>
            <person name="Silverstein K.A.T."/>
            <person name="Beckman K.B."/>
            <person name="Gohl D.M."/>
        </authorList>
    </citation>
    <scope>NUCLEOTIDE SEQUENCE</scope>
    <source>
        <strain evidence="1">Duluth1</strain>
        <tissue evidence="1">Whole animal</tissue>
    </source>
</reference>
<dbReference type="Proteomes" id="UP000828390">
    <property type="component" value="Unassembled WGS sequence"/>
</dbReference>
<accession>A0A9D4N0W3</accession>
<evidence type="ECO:0000313" key="1">
    <source>
        <dbReference type="EMBL" id="KAH3885244.1"/>
    </source>
</evidence>
<organism evidence="1 2">
    <name type="scientific">Dreissena polymorpha</name>
    <name type="common">Zebra mussel</name>
    <name type="synonym">Mytilus polymorpha</name>
    <dbReference type="NCBI Taxonomy" id="45954"/>
    <lineage>
        <taxon>Eukaryota</taxon>
        <taxon>Metazoa</taxon>
        <taxon>Spiralia</taxon>
        <taxon>Lophotrochozoa</taxon>
        <taxon>Mollusca</taxon>
        <taxon>Bivalvia</taxon>
        <taxon>Autobranchia</taxon>
        <taxon>Heteroconchia</taxon>
        <taxon>Euheterodonta</taxon>
        <taxon>Imparidentia</taxon>
        <taxon>Neoheterodontei</taxon>
        <taxon>Myida</taxon>
        <taxon>Dreissenoidea</taxon>
        <taxon>Dreissenidae</taxon>
        <taxon>Dreissena</taxon>
    </lineage>
</organism>
<name>A0A9D4N0W3_DREPO</name>
<keyword evidence="2" id="KW-1185">Reference proteome</keyword>
<protein>
    <submittedName>
        <fullName evidence="1">Uncharacterized protein</fullName>
    </submittedName>
</protein>
<dbReference type="AlphaFoldDB" id="A0A9D4N0W3"/>
<evidence type="ECO:0000313" key="2">
    <source>
        <dbReference type="Proteomes" id="UP000828390"/>
    </source>
</evidence>
<dbReference type="EMBL" id="JAIWYP010000001">
    <property type="protein sequence ID" value="KAH3885244.1"/>
    <property type="molecule type" value="Genomic_DNA"/>
</dbReference>
<reference evidence="1" key="2">
    <citation type="submission" date="2020-11" db="EMBL/GenBank/DDBJ databases">
        <authorList>
            <person name="McCartney M.A."/>
            <person name="Auch B."/>
            <person name="Kono T."/>
            <person name="Mallez S."/>
            <person name="Becker A."/>
            <person name="Gohl D.M."/>
            <person name="Silverstein K.A.T."/>
            <person name="Koren S."/>
            <person name="Bechman K.B."/>
            <person name="Herman A."/>
            <person name="Abrahante J.E."/>
            <person name="Garbe J."/>
        </authorList>
    </citation>
    <scope>NUCLEOTIDE SEQUENCE</scope>
    <source>
        <strain evidence="1">Duluth1</strain>
        <tissue evidence="1">Whole animal</tissue>
    </source>
</reference>
<comment type="caution">
    <text evidence="1">The sequence shown here is derived from an EMBL/GenBank/DDBJ whole genome shotgun (WGS) entry which is preliminary data.</text>
</comment>